<dbReference type="SUPFAM" id="SSF52317">
    <property type="entry name" value="Class I glutamine amidotransferase-like"/>
    <property type="match status" value="1"/>
</dbReference>
<dbReference type="Proteomes" id="UP001500804">
    <property type="component" value="Unassembled WGS sequence"/>
</dbReference>
<proteinExistence type="predicted"/>
<sequence>MTSNSHPADPRPIAVVYSDDTTGAGDDTAAVAAMLSAATGWDFEVITAGPNGTIPVPKALELPDVRLYAQPGAAGDDHAAYRRQKHDKSAIRSFVHAGGRYLGICMGGFLAEPCFFNLFRGQVDEYYSSPGATVGTPDPAVIPITWRGTTRQMYFQDGGYMVPKNRTSGVTVLASYSNGAIAALVAPYGHGKIGLCGPHPEAPPEWYREANLPYRGPTQDLGEDLIDTLMAP</sequence>
<feature type="domain" description="Biotin-protein ligase N-terminal" evidence="1">
    <location>
        <begin position="147"/>
        <end position="209"/>
    </location>
</feature>
<dbReference type="RefSeq" id="WP_345613281.1">
    <property type="nucleotide sequence ID" value="NZ_BAABJO010000058.1"/>
</dbReference>
<dbReference type="Pfam" id="PF09825">
    <property type="entry name" value="BPL_N"/>
    <property type="match status" value="1"/>
</dbReference>
<evidence type="ECO:0000259" key="1">
    <source>
        <dbReference type="Pfam" id="PF09825"/>
    </source>
</evidence>
<gene>
    <name evidence="2" type="ORF">GCM10023320_82090</name>
</gene>
<accession>A0ABP9P808</accession>
<evidence type="ECO:0000313" key="2">
    <source>
        <dbReference type="EMBL" id="GAA5142137.1"/>
    </source>
</evidence>
<reference evidence="3" key="1">
    <citation type="journal article" date="2019" name="Int. J. Syst. Evol. Microbiol.">
        <title>The Global Catalogue of Microorganisms (GCM) 10K type strain sequencing project: providing services to taxonomists for standard genome sequencing and annotation.</title>
        <authorList>
            <consortium name="The Broad Institute Genomics Platform"/>
            <consortium name="The Broad Institute Genome Sequencing Center for Infectious Disease"/>
            <person name="Wu L."/>
            <person name="Ma J."/>
        </authorList>
    </citation>
    <scope>NUCLEOTIDE SEQUENCE [LARGE SCALE GENOMIC DNA]</scope>
    <source>
        <strain evidence="3">JCM 18302</strain>
    </source>
</reference>
<dbReference type="InterPro" id="IPR019197">
    <property type="entry name" value="Biotin-prot_ligase_N"/>
</dbReference>
<dbReference type="InterPro" id="IPR029062">
    <property type="entry name" value="Class_I_gatase-like"/>
</dbReference>
<protein>
    <recommendedName>
        <fullName evidence="1">Biotin-protein ligase N-terminal domain-containing protein</fullName>
    </recommendedName>
</protein>
<organism evidence="2 3">
    <name type="scientific">Pseudonocardia adelaidensis</name>
    <dbReference type="NCBI Taxonomy" id="648754"/>
    <lineage>
        <taxon>Bacteria</taxon>
        <taxon>Bacillati</taxon>
        <taxon>Actinomycetota</taxon>
        <taxon>Actinomycetes</taxon>
        <taxon>Pseudonocardiales</taxon>
        <taxon>Pseudonocardiaceae</taxon>
        <taxon>Pseudonocardia</taxon>
    </lineage>
</organism>
<keyword evidence="3" id="KW-1185">Reference proteome</keyword>
<evidence type="ECO:0000313" key="3">
    <source>
        <dbReference type="Proteomes" id="UP001500804"/>
    </source>
</evidence>
<name>A0ABP9P808_9PSEU</name>
<comment type="caution">
    <text evidence="2">The sequence shown here is derived from an EMBL/GenBank/DDBJ whole genome shotgun (WGS) entry which is preliminary data.</text>
</comment>
<dbReference type="EMBL" id="BAABJO010000058">
    <property type="protein sequence ID" value="GAA5142137.1"/>
    <property type="molecule type" value="Genomic_DNA"/>
</dbReference>